<keyword evidence="2" id="KW-1185">Reference proteome</keyword>
<dbReference type="OrthoDB" id="2338662at2759"/>
<dbReference type="Proteomes" id="UP000799302">
    <property type="component" value="Unassembled WGS sequence"/>
</dbReference>
<gene>
    <name evidence="1" type="ORF">BT63DRAFT_416572</name>
</gene>
<dbReference type="AlphaFoldDB" id="A0A6A6U4V4"/>
<evidence type="ECO:0000313" key="1">
    <source>
        <dbReference type="EMBL" id="KAF2666168.1"/>
    </source>
</evidence>
<dbReference type="InterPro" id="IPR017853">
    <property type="entry name" value="GH"/>
</dbReference>
<evidence type="ECO:0000313" key="2">
    <source>
        <dbReference type="Proteomes" id="UP000799302"/>
    </source>
</evidence>
<accession>A0A6A6U4V4</accession>
<dbReference type="SUPFAM" id="SSF51445">
    <property type="entry name" value="(Trans)glycosidases"/>
    <property type="match status" value="1"/>
</dbReference>
<proteinExistence type="predicted"/>
<reference evidence="1" key="1">
    <citation type="journal article" date="2020" name="Stud. Mycol.">
        <title>101 Dothideomycetes genomes: a test case for predicting lifestyles and emergence of pathogens.</title>
        <authorList>
            <person name="Haridas S."/>
            <person name="Albert R."/>
            <person name="Binder M."/>
            <person name="Bloem J."/>
            <person name="Labutti K."/>
            <person name="Salamov A."/>
            <person name="Andreopoulos B."/>
            <person name="Baker S."/>
            <person name="Barry K."/>
            <person name="Bills G."/>
            <person name="Bluhm B."/>
            <person name="Cannon C."/>
            <person name="Castanera R."/>
            <person name="Culley D."/>
            <person name="Daum C."/>
            <person name="Ezra D."/>
            <person name="Gonzalez J."/>
            <person name="Henrissat B."/>
            <person name="Kuo A."/>
            <person name="Liang C."/>
            <person name="Lipzen A."/>
            <person name="Lutzoni F."/>
            <person name="Magnuson J."/>
            <person name="Mondo S."/>
            <person name="Nolan M."/>
            <person name="Ohm R."/>
            <person name="Pangilinan J."/>
            <person name="Park H.-J."/>
            <person name="Ramirez L."/>
            <person name="Alfaro M."/>
            <person name="Sun H."/>
            <person name="Tritt A."/>
            <person name="Yoshinaga Y."/>
            <person name="Zwiers L.-H."/>
            <person name="Turgeon B."/>
            <person name="Goodwin S."/>
            <person name="Spatafora J."/>
            <person name="Crous P."/>
            <person name="Grigoriev I."/>
        </authorList>
    </citation>
    <scope>NUCLEOTIDE SEQUENCE</scope>
    <source>
        <strain evidence="1">CBS 115976</strain>
    </source>
</reference>
<protein>
    <recommendedName>
        <fullName evidence="3">Glycoside hydrolase</fullName>
    </recommendedName>
</protein>
<name>A0A6A6U4V4_9PEZI</name>
<organism evidence="1 2">
    <name type="scientific">Microthyrium microscopicum</name>
    <dbReference type="NCBI Taxonomy" id="703497"/>
    <lineage>
        <taxon>Eukaryota</taxon>
        <taxon>Fungi</taxon>
        <taxon>Dikarya</taxon>
        <taxon>Ascomycota</taxon>
        <taxon>Pezizomycotina</taxon>
        <taxon>Dothideomycetes</taxon>
        <taxon>Dothideomycetes incertae sedis</taxon>
        <taxon>Microthyriales</taxon>
        <taxon>Microthyriaceae</taxon>
        <taxon>Microthyrium</taxon>
    </lineage>
</organism>
<dbReference type="EMBL" id="MU004239">
    <property type="protein sequence ID" value="KAF2666168.1"/>
    <property type="molecule type" value="Genomic_DNA"/>
</dbReference>
<dbReference type="Gene3D" id="3.20.20.80">
    <property type="entry name" value="Glycosidases"/>
    <property type="match status" value="1"/>
</dbReference>
<sequence>MKKYLLWTSVRVVLGYAQFNNPPGVPIWCGKAYYANNASFDPGGWIEAPKQSSQPLLDLRVYPRFNIYTDGEQAAELVVDAAISYTTGVPLCDFRGFYSLDSIKAPKLELTVMSNNSAIAISRIGIDTTGNGVWFSLQEFQSQFVAHELEVQATLPGCQSSFKIPTRFTKLPKRTDGGTMSRLDRKTGTLYVEDYSVQPAFQVQQPGVSAVSQINWKPILPYSYYVDWGNWLSNSTARVDEFKSYGFNAIHVIPPGGPQPFNLTQFDAFMTRADELKLWVIYDMRHTYTNLSSLTEQVNRLKSRKSILSWYTADEPDGNSEPLNATRLAYERINQLDPYRPVSLVLNCNNFYFKEYTSGADIIMEDVYPVATNLTFSTQWNTTCNSTYGDCGCDDCTAPAGSIADIRSRISQLKQYQSWLGHSYGPPKALWGVPQAFGGSEYWSRTPDATEETAMSMLRINQGSKGLTAWVWPTTAELANSTGKLAAMLSRDDVSRAILEGTRVAVESNLDSSVVDVAAWHIDRRTLVSVVSITDAGSEGREAVVPIAGTAKSIGTVLWGDGGWTLEGSQLRRSEVRGYAADVFFLN</sequence>
<evidence type="ECO:0008006" key="3">
    <source>
        <dbReference type="Google" id="ProtNLM"/>
    </source>
</evidence>